<sequence length="490" mass="51347">MTNDIARLARALVHPPRESCLPTVLTPQTRQSASTSAATSASAGATPVYPSARYAGYVIAVLFAATLLSQLDRQLPALLVRPLRKEFGISDTAFSLLQGYAFAIFYTLAGLPLGRLVDRGNRRNLIFVALLFWGAATALFAFGQSYAHLLLARVGVGIGEAVLAPAAYSLIADCFTPTQRGRAIAIYYVSIAIGSGASLLLGGWLLATIPPHGLAIAGIGSVPAWRLAFVAAALPAAPLALLLLLTVREPARQEVAVASTGMETDENASIRDFVRYLRLHAATFFRVLTYPALLSIIGYGALAWAPALFERNFGMPPMHSGPVLGLIIAIAGAGGTLACGFLSDAWMARGVTAARFRVALLGSVVFALPCVLWPLMPDARLAFALLFVSVFGLGIAQSAAPAAIQAVVPNRMRGQAIAVYLLLAGLLGIGLGPTAVALVSDHVFHRDGALGYAVACTAAPAALFGLWLIGSGIKPYARTLAALHDAQQRR</sequence>
<feature type="transmembrane region" description="Helical" evidence="6">
    <location>
        <begin position="54"/>
        <end position="72"/>
    </location>
</feature>
<dbReference type="GO" id="GO:0016020">
    <property type="term" value="C:membrane"/>
    <property type="evidence" value="ECO:0007669"/>
    <property type="project" value="UniProtKB-SubCell"/>
</dbReference>
<comment type="subcellular location">
    <subcellularLocation>
        <location evidence="1">Membrane</location>
        <topology evidence="1">Multi-pass membrane protein</topology>
    </subcellularLocation>
</comment>
<reference evidence="8 9" key="1">
    <citation type="journal article" date="2015" name="Genome Announc.">
        <title>Complete genome sequences for 59 burkholderia isolates, both pathogenic and near neighbor.</title>
        <authorList>
            <person name="Johnson S.L."/>
            <person name="Bishop-Lilly K.A."/>
            <person name="Ladner J.T."/>
            <person name="Daligault H.E."/>
            <person name="Davenport K.W."/>
            <person name="Jaissle J."/>
            <person name="Frey K.G."/>
            <person name="Koroleva G.I."/>
            <person name="Bruce D.C."/>
            <person name="Coyne S.R."/>
            <person name="Broomall S.M."/>
            <person name="Li P.E."/>
            <person name="Teshima H."/>
            <person name="Gibbons H.S."/>
            <person name="Palacios G.F."/>
            <person name="Rosenzweig C.N."/>
            <person name="Redden C.L."/>
            <person name="Xu Y."/>
            <person name="Minogue T.D."/>
            <person name="Chain P.S."/>
        </authorList>
    </citation>
    <scope>NUCLEOTIDE SEQUENCE [LARGE SCALE GENOMIC DNA]</scope>
    <source>
        <strain evidence="8 9">ATCC BAA-463</strain>
    </source>
</reference>
<dbReference type="PROSITE" id="PS50850">
    <property type="entry name" value="MFS"/>
    <property type="match status" value="1"/>
</dbReference>
<name>A0AAU8T4X6_9BURK</name>
<feature type="transmembrane region" description="Helical" evidence="6">
    <location>
        <begin position="92"/>
        <end position="113"/>
    </location>
</feature>
<feature type="transmembrane region" description="Helical" evidence="6">
    <location>
        <begin position="321"/>
        <end position="342"/>
    </location>
</feature>
<dbReference type="InterPro" id="IPR020846">
    <property type="entry name" value="MFS_dom"/>
</dbReference>
<dbReference type="InterPro" id="IPR011701">
    <property type="entry name" value="MFS"/>
</dbReference>
<evidence type="ECO:0000256" key="5">
    <source>
        <dbReference type="ARBA" id="ARBA00023136"/>
    </source>
</evidence>
<gene>
    <name evidence="8" type="ORF">OI25_3845</name>
</gene>
<evidence type="ECO:0000256" key="4">
    <source>
        <dbReference type="ARBA" id="ARBA00022989"/>
    </source>
</evidence>
<dbReference type="SUPFAM" id="SSF103473">
    <property type="entry name" value="MFS general substrate transporter"/>
    <property type="match status" value="1"/>
</dbReference>
<accession>A0AAU8T4X6</accession>
<dbReference type="EMBL" id="CP010026">
    <property type="protein sequence ID" value="AJZ60499.1"/>
    <property type="molecule type" value="Genomic_DNA"/>
</dbReference>
<feature type="transmembrane region" description="Helical" evidence="6">
    <location>
        <begin position="287"/>
        <end position="309"/>
    </location>
</feature>
<feature type="transmembrane region" description="Helical" evidence="6">
    <location>
        <begin position="150"/>
        <end position="172"/>
    </location>
</feature>
<feature type="transmembrane region" description="Helical" evidence="6">
    <location>
        <begin position="450"/>
        <end position="469"/>
    </location>
</feature>
<evidence type="ECO:0000256" key="3">
    <source>
        <dbReference type="ARBA" id="ARBA00022692"/>
    </source>
</evidence>
<evidence type="ECO:0000313" key="8">
    <source>
        <dbReference type="EMBL" id="AJZ60499.1"/>
    </source>
</evidence>
<dbReference type="CDD" id="cd17328">
    <property type="entry name" value="MFS_spinster_like"/>
    <property type="match status" value="1"/>
</dbReference>
<dbReference type="Pfam" id="PF07690">
    <property type="entry name" value="MFS_1"/>
    <property type="match status" value="1"/>
</dbReference>
<dbReference type="Gene3D" id="1.20.1250.20">
    <property type="entry name" value="MFS general substrate transporter like domains"/>
    <property type="match status" value="1"/>
</dbReference>
<keyword evidence="4 6" id="KW-1133">Transmembrane helix</keyword>
<dbReference type="AlphaFoldDB" id="A0AAU8T4X6"/>
<feature type="transmembrane region" description="Helical" evidence="6">
    <location>
        <begin position="125"/>
        <end position="144"/>
    </location>
</feature>
<evidence type="ECO:0000259" key="7">
    <source>
        <dbReference type="PROSITE" id="PS50850"/>
    </source>
</evidence>
<dbReference type="InterPro" id="IPR044770">
    <property type="entry name" value="MFS_spinster-like"/>
</dbReference>
<feature type="transmembrane region" description="Helical" evidence="6">
    <location>
        <begin position="227"/>
        <end position="247"/>
    </location>
</feature>
<feature type="transmembrane region" description="Helical" evidence="6">
    <location>
        <begin position="381"/>
        <end position="404"/>
    </location>
</feature>
<feature type="domain" description="Major facilitator superfamily (MFS) profile" evidence="7">
    <location>
        <begin position="58"/>
        <end position="473"/>
    </location>
</feature>
<dbReference type="RefSeq" id="WP_082094370.1">
    <property type="nucleotide sequence ID" value="NZ_CP010026.1"/>
</dbReference>
<keyword evidence="3 6" id="KW-0812">Transmembrane</keyword>
<evidence type="ECO:0000313" key="9">
    <source>
        <dbReference type="Proteomes" id="UP000032614"/>
    </source>
</evidence>
<proteinExistence type="predicted"/>
<evidence type="ECO:0000256" key="2">
    <source>
        <dbReference type="ARBA" id="ARBA00022448"/>
    </source>
</evidence>
<dbReference type="PANTHER" id="PTHR23505:SF79">
    <property type="entry name" value="PROTEIN SPINSTER"/>
    <property type="match status" value="1"/>
</dbReference>
<keyword evidence="5 6" id="KW-0472">Membrane</keyword>
<dbReference type="GO" id="GO:0022857">
    <property type="term" value="F:transmembrane transporter activity"/>
    <property type="evidence" value="ECO:0007669"/>
    <property type="project" value="InterPro"/>
</dbReference>
<dbReference type="InterPro" id="IPR036259">
    <property type="entry name" value="MFS_trans_sf"/>
</dbReference>
<dbReference type="PANTHER" id="PTHR23505">
    <property type="entry name" value="SPINSTER"/>
    <property type="match status" value="1"/>
</dbReference>
<keyword evidence="2" id="KW-0813">Transport</keyword>
<dbReference type="Proteomes" id="UP000032614">
    <property type="component" value="Chromosome 1"/>
</dbReference>
<dbReference type="GeneID" id="66517737"/>
<dbReference type="KEGG" id="bfn:OI25_3845"/>
<feature type="transmembrane region" description="Helical" evidence="6">
    <location>
        <begin position="354"/>
        <end position="375"/>
    </location>
</feature>
<evidence type="ECO:0000256" key="6">
    <source>
        <dbReference type="SAM" id="Phobius"/>
    </source>
</evidence>
<feature type="transmembrane region" description="Helical" evidence="6">
    <location>
        <begin position="416"/>
        <end position="438"/>
    </location>
</feature>
<organism evidence="8 9">
    <name type="scientific">Paraburkholderia fungorum</name>
    <dbReference type="NCBI Taxonomy" id="134537"/>
    <lineage>
        <taxon>Bacteria</taxon>
        <taxon>Pseudomonadati</taxon>
        <taxon>Pseudomonadota</taxon>
        <taxon>Betaproteobacteria</taxon>
        <taxon>Burkholderiales</taxon>
        <taxon>Burkholderiaceae</taxon>
        <taxon>Paraburkholderia</taxon>
    </lineage>
</organism>
<protein>
    <submittedName>
        <fullName evidence="8">Organic Anion Transporter Polypeptide family protein</fullName>
    </submittedName>
</protein>
<feature type="transmembrane region" description="Helical" evidence="6">
    <location>
        <begin position="184"/>
        <end position="207"/>
    </location>
</feature>
<evidence type="ECO:0000256" key="1">
    <source>
        <dbReference type="ARBA" id="ARBA00004141"/>
    </source>
</evidence>